<dbReference type="NCBIfam" id="NF009466">
    <property type="entry name" value="PRK12826.1-2"/>
    <property type="match status" value="1"/>
</dbReference>
<dbReference type="GO" id="GO:0008202">
    <property type="term" value="P:steroid metabolic process"/>
    <property type="evidence" value="ECO:0007669"/>
    <property type="project" value="UniProtKB-KW"/>
</dbReference>
<keyword evidence="6" id="KW-1185">Reference proteome</keyword>
<dbReference type="GO" id="GO:0016491">
    <property type="term" value="F:oxidoreductase activity"/>
    <property type="evidence" value="ECO:0007669"/>
    <property type="project" value="UniProtKB-KW"/>
</dbReference>
<organism evidence="5 6">
    <name type="scientific">Anaerosporobacter mobilis DSM 15930</name>
    <dbReference type="NCBI Taxonomy" id="1120996"/>
    <lineage>
        <taxon>Bacteria</taxon>
        <taxon>Bacillati</taxon>
        <taxon>Bacillota</taxon>
        <taxon>Clostridia</taxon>
        <taxon>Lachnospirales</taxon>
        <taxon>Lachnospiraceae</taxon>
        <taxon>Anaerosporobacter</taxon>
    </lineage>
</organism>
<keyword evidence="3" id="KW-0753">Steroid metabolism</keyword>
<evidence type="ECO:0000256" key="1">
    <source>
        <dbReference type="ARBA" id="ARBA00006484"/>
    </source>
</evidence>
<dbReference type="InterPro" id="IPR057326">
    <property type="entry name" value="KR_dom"/>
</dbReference>
<dbReference type="NCBIfam" id="NF005559">
    <property type="entry name" value="PRK07231.1"/>
    <property type="match status" value="1"/>
</dbReference>
<dbReference type="FunFam" id="3.40.50.720:FF:000173">
    <property type="entry name" value="3-oxoacyl-[acyl-carrier protein] reductase"/>
    <property type="match status" value="1"/>
</dbReference>
<accession>A0A1M7HUV1</accession>
<sequence>MLEKKIALVTGASRGIGRAIALKLAEEGADVLVNYVNNEAAANKVVEEITGLGRKAYAFKCDIAKKDELEQMVEYTIEKFGKIDILINNAGIVKYGTITDMNPTDWNDVVNTNLSGLFNLCQLVTPYMIKQNYGKIVNVSSLSAIKNLPASYAYSATKAGVSAFTRVLSTELIGNNISVNAIAPGVIKTDMLESLGDAKDFYEQSIPAKRFCEASEVAELAYFLCQDISRYIVGQTIVIDGGLSL</sequence>
<evidence type="ECO:0000256" key="3">
    <source>
        <dbReference type="ARBA" id="ARBA00023221"/>
    </source>
</evidence>
<proteinExistence type="inferred from homology"/>
<dbReference type="Gene3D" id="3.40.50.720">
    <property type="entry name" value="NAD(P)-binding Rossmann-like Domain"/>
    <property type="match status" value="1"/>
</dbReference>
<dbReference type="PROSITE" id="PS00061">
    <property type="entry name" value="ADH_SHORT"/>
    <property type="match status" value="1"/>
</dbReference>
<protein>
    <submittedName>
        <fullName evidence="5">3-oxoacyl-[acyl-carrier protein] reductase</fullName>
    </submittedName>
</protein>
<dbReference type="STRING" id="1120996.SAMN02746066_01584"/>
<evidence type="ECO:0000313" key="6">
    <source>
        <dbReference type="Proteomes" id="UP000184038"/>
    </source>
</evidence>
<dbReference type="PANTHER" id="PTHR42879">
    <property type="entry name" value="3-OXOACYL-(ACYL-CARRIER-PROTEIN) REDUCTASE"/>
    <property type="match status" value="1"/>
</dbReference>
<dbReference type="OrthoDB" id="9803333at2"/>
<dbReference type="PRINTS" id="PR00081">
    <property type="entry name" value="GDHRDH"/>
</dbReference>
<dbReference type="AlphaFoldDB" id="A0A1M7HUV1"/>
<dbReference type="RefSeq" id="WP_073285635.1">
    <property type="nucleotide sequence ID" value="NZ_FRCP01000008.1"/>
</dbReference>
<evidence type="ECO:0000313" key="5">
    <source>
        <dbReference type="EMBL" id="SHM32208.1"/>
    </source>
</evidence>
<keyword evidence="2" id="KW-0560">Oxidoreductase</keyword>
<reference evidence="5 6" key="1">
    <citation type="submission" date="2016-11" db="EMBL/GenBank/DDBJ databases">
        <authorList>
            <person name="Jaros S."/>
            <person name="Januszkiewicz K."/>
            <person name="Wedrychowicz H."/>
        </authorList>
    </citation>
    <scope>NUCLEOTIDE SEQUENCE [LARGE SCALE GENOMIC DNA]</scope>
    <source>
        <strain evidence="5 6">DSM 15930</strain>
    </source>
</reference>
<dbReference type="Pfam" id="PF13561">
    <property type="entry name" value="adh_short_C2"/>
    <property type="match status" value="1"/>
</dbReference>
<evidence type="ECO:0000256" key="2">
    <source>
        <dbReference type="ARBA" id="ARBA00023002"/>
    </source>
</evidence>
<gene>
    <name evidence="5" type="ORF">SAMN02746066_01584</name>
</gene>
<dbReference type="PRINTS" id="PR00080">
    <property type="entry name" value="SDRFAMILY"/>
</dbReference>
<dbReference type="PANTHER" id="PTHR42879:SF2">
    <property type="entry name" value="3-OXOACYL-[ACYL-CARRIER-PROTEIN] REDUCTASE FABG"/>
    <property type="match status" value="1"/>
</dbReference>
<dbReference type="SMART" id="SM00822">
    <property type="entry name" value="PKS_KR"/>
    <property type="match status" value="1"/>
</dbReference>
<dbReference type="InterPro" id="IPR036291">
    <property type="entry name" value="NAD(P)-bd_dom_sf"/>
</dbReference>
<dbReference type="InterPro" id="IPR050259">
    <property type="entry name" value="SDR"/>
</dbReference>
<dbReference type="InterPro" id="IPR002347">
    <property type="entry name" value="SDR_fam"/>
</dbReference>
<name>A0A1M7HUV1_9FIRM</name>
<dbReference type="SUPFAM" id="SSF51735">
    <property type="entry name" value="NAD(P)-binding Rossmann-fold domains"/>
    <property type="match status" value="1"/>
</dbReference>
<dbReference type="Proteomes" id="UP000184038">
    <property type="component" value="Unassembled WGS sequence"/>
</dbReference>
<keyword evidence="3" id="KW-0443">Lipid metabolism</keyword>
<dbReference type="EMBL" id="FRCP01000008">
    <property type="protein sequence ID" value="SHM32208.1"/>
    <property type="molecule type" value="Genomic_DNA"/>
</dbReference>
<dbReference type="GO" id="GO:0032787">
    <property type="term" value="P:monocarboxylic acid metabolic process"/>
    <property type="evidence" value="ECO:0007669"/>
    <property type="project" value="UniProtKB-ARBA"/>
</dbReference>
<feature type="domain" description="Ketoreductase" evidence="4">
    <location>
        <begin position="5"/>
        <end position="185"/>
    </location>
</feature>
<dbReference type="InterPro" id="IPR020904">
    <property type="entry name" value="Sc_DH/Rdtase_CS"/>
</dbReference>
<evidence type="ECO:0000259" key="4">
    <source>
        <dbReference type="SMART" id="SM00822"/>
    </source>
</evidence>
<comment type="similarity">
    <text evidence="1">Belongs to the short-chain dehydrogenases/reductases (SDR) family.</text>
</comment>